<dbReference type="InterPro" id="IPR004841">
    <property type="entry name" value="AA-permease/SLC12A_dom"/>
</dbReference>
<feature type="transmembrane region" description="Helical" evidence="7">
    <location>
        <begin position="348"/>
        <end position="366"/>
    </location>
</feature>
<feature type="transmembrane region" description="Helical" evidence="7">
    <location>
        <begin position="64"/>
        <end position="85"/>
    </location>
</feature>
<feature type="transmembrane region" description="Helical" evidence="7">
    <location>
        <begin position="289"/>
        <end position="317"/>
    </location>
</feature>
<keyword evidence="2" id="KW-0813">Transport</keyword>
<feature type="transmembrane region" description="Helical" evidence="7">
    <location>
        <begin position="208"/>
        <end position="229"/>
    </location>
</feature>
<keyword evidence="3 7" id="KW-0812">Transmembrane</keyword>
<evidence type="ECO:0000256" key="1">
    <source>
        <dbReference type="ARBA" id="ARBA00004141"/>
    </source>
</evidence>
<comment type="subcellular location">
    <subcellularLocation>
        <location evidence="1">Membrane</location>
        <topology evidence="1">Multi-pass membrane protein</topology>
    </subcellularLocation>
</comment>
<dbReference type="FunFam" id="1.20.1740.10:FF:000017">
    <property type="entry name" value="Amino acid permease"/>
    <property type="match status" value="1"/>
</dbReference>
<evidence type="ECO:0000256" key="7">
    <source>
        <dbReference type="SAM" id="Phobius"/>
    </source>
</evidence>
<evidence type="ECO:0000256" key="3">
    <source>
        <dbReference type="ARBA" id="ARBA00022692"/>
    </source>
</evidence>
<accession>A0A9W4JHL8</accession>
<proteinExistence type="predicted"/>
<reference evidence="9" key="1">
    <citation type="submission" date="2021-07" db="EMBL/GenBank/DDBJ databases">
        <authorList>
            <person name="Branca A.L. A."/>
        </authorList>
    </citation>
    <scope>NUCLEOTIDE SEQUENCE</scope>
</reference>
<dbReference type="InterPro" id="IPR050524">
    <property type="entry name" value="APC_YAT"/>
</dbReference>
<dbReference type="AlphaFoldDB" id="A0A9W4JHL8"/>
<evidence type="ECO:0000256" key="2">
    <source>
        <dbReference type="ARBA" id="ARBA00022448"/>
    </source>
</evidence>
<feature type="transmembrane region" description="Helical" evidence="7">
    <location>
        <begin position="457"/>
        <end position="477"/>
    </location>
</feature>
<feature type="transmembrane region" description="Helical" evidence="7">
    <location>
        <begin position="136"/>
        <end position="153"/>
    </location>
</feature>
<keyword evidence="5 7" id="KW-1133">Transmembrane helix</keyword>
<dbReference type="PROSITE" id="PS00218">
    <property type="entry name" value="AMINO_ACID_PERMEASE_1"/>
    <property type="match status" value="1"/>
</dbReference>
<dbReference type="GO" id="GO:0016020">
    <property type="term" value="C:membrane"/>
    <property type="evidence" value="ECO:0007669"/>
    <property type="project" value="UniProtKB-SubCell"/>
</dbReference>
<feature type="transmembrane region" description="Helical" evidence="7">
    <location>
        <begin position="420"/>
        <end position="445"/>
    </location>
</feature>
<organism evidence="9 10">
    <name type="scientific">Penicillium salamii</name>
    <dbReference type="NCBI Taxonomy" id="1612424"/>
    <lineage>
        <taxon>Eukaryota</taxon>
        <taxon>Fungi</taxon>
        <taxon>Dikarya</taxon>
        <taxon>Ascomycota</taxon>
        <taxon>Pezizomycotina</taxon>
        <taxon>Eurotiomycetes</taxon>
        <taxon>Eurotiomycetidae</taxon>
        <taxon>Eurotiales</taxon>
        <taxon>Aspergillaceae</taxon>
        <taxon>Penicillium</taxon>
    </lineage>
</organism>
<dbReference type="PIRSF" id="PIRSF006060">
    <property type="entry name" value="AA_transporter"/>
    <property type="match status" value="1"/>
</dbReference>
<keyword evidence="4" id="KW-0029">Amino-acid transport</keyword>
<feature type="domain" description="Amino acid permease/ SLC12A" evidence="8">
    <location>
        <begin position="36"/>
        <end position="484"/>
    </location>
</feature>
<gene>
    <name evidence="9" type="ORF">PSALAMII_LOCUS6994</name>
</gene>
<evidence type="ECO:0000256" key="4">
    <source>
        <dbReference type="ARBA" id="ARBA00022970"/>
    </source>
</evidence>
<dbReference type="PANTHER" id="PTHR43341">
    <property type="entry name" value="AMINO ACID PERMEASE"/>
    <property type="match status" value="1"/>
</dbReference>
<dbReference type="EMBL" id="CAJVPD010000248">
    <property type="protein sequence ID" value="CAG8394371.1"/>
    <property type="molecule type" value="Genomic_DNA"/>
</dbReference>
<feature type="transmembrane region" description="Helical" evidence="7">
    <location>
        <begin position="378"/>
        <end position="399"/>
    </location>
</feature>
<keyword evidence="6 7" id="KW-0472">Membrane</keyword>
<evidence type="ECO:0000313" key="10">
    <source>
        <dbReference type="Proteomes" id="UP001152592"/>
    </source>
</evidence>
<dbReference type="GO" id="GO:0015171">
    <property type="term" value="F:amino acid transmembrane transporter activity"/>
    <property type="evidence" value="ECO:0007669"/>
    <property type="project" value="TreeGrafter"/>
</dbReference>
<sequence length="524" mass="57237">MGTVEKALSDNDISNDQDVEIGSSQRALRRDLKSRHMQMIALGGAIGSGYFVSTGGALESGGPASVFICYTIVGIMMMCTVQALAEMAVLYPINGSFFVYSCRFLDPSCWLTTLPFELTAAGLTINFWNNTVNNGVWVTVFLVLICIIQYFGVRGYGEVEFILSIVKIIAILGFMILGIIIDCGGVSTDHRGYIGFQYWKDPGAFRNGFSGFCSVFVTAAFPYGGTEFVGLAAAEALNPRKELPRAAKQVFWRIGFFYIVGLLILGIIVPSDSPNLLNASTSATKNSPFVLAIRMAGIPALPSIFNAIITVTVFSVANSCTFGSTRTIQALALHGMAPQFLSYVDKKGRPLACIALQLAFGLIAYITEASSAETIFDWLLVLSGLSAFFTWGSICAAHLRFRRGWKVQGHCESEIPYKAAYGVWGSWTGLILCIICTMATFYTSLWPNGSLGSAYDFFLNFLAAPIVLGLYVFWKLWTKDKTLFVRSHEMDLQTDLVLQEAASVEPEKPLTLKRGISGFISAFF</sequence>
<evidence type="ECO:0000259" key="8">
    <source>
        <dbReference type="Pfam" id="PF00324"/>
    </source>
</evidence>
<dbReference type="Gene3D" id="1.20.1740.10">
    <property type="entry name" value="Amino acid/polyamine transporter I"/>
    <property type="match status" value="1"/>
</dbReference>
<evidence type="ECO:0000256" key="6">
    <source>
        <dbReference type="ARBA" id="ARBA00023136"/>
    </source>
</evidence>
<name>A0A9W4JHL8_9EURO</name>
<dbReference type="Pfam" id="PF00324">
    <property type="entry name" value="AA_permease"/>
    <property type="match status" value="1"/>
</dbReference>
<evidence type="ECO:0000313" key="9">
    <source>
        <dbReference type="EMBL" id="CAG8394371.1"/>
    </source>
</evidence>
<dbReference type="OrthoDB" id="17089at2759"/>
<evidence type="ECO:0000256" key="5">
    <source>
        <dbReference type="ARBA" id="ARBA00022989"/>
    </source>
</evidence>
<dbReference type="InterPro" id="IPR004840">
    <property type="entry name" value="Amino_acid_permease_CS"/>
</dbReference>
<comment type="caution">
    <text evidence="9">The sequence shown here is derived from an EMBL/GenBank/DDBJ whole genome shotgun (WGS) entry which is preliminary data.</text>
</comment>
<feature type="transmembrane region" description="Helical" evidence="7">
    <location>
        <begin position="165"/>
        <end position="188"/>
    </location>
</feature>
<feature type="transmembrane region" description="Helical" evidence="7">
    <location>
        <begin position="250"/>
        <end position="269"/>
    </location>
</feature>
<protein>
    <recommendedName>
        <fullName evidence="8">Amino acid permease/ SLC12A domain-containing protein</fullName>
    </recommendedName>
</protein>
<dbReference type="PANTHER" id="PTHR43341:SF1">
    <property type="entry name" value="GENERAL AMINO-ACID PERMEASE GAP1"/>
    <property type="match status" value="1"/>
</dbReference>
<dbReference type="Proteomes" id="UP001152592">
    <property type="component" value="Unassembled WGS sequence"/>
</dbReference>
<feature type="transmembrane region" description="Helical" evidence="7">
    <location>
        <begin position="39"/>
        <end position="58"/>
    </location>
</feature>